<dbReference type="OrthoDB" id="9770450at2"/>
<sequence length="542" mass="59507">MSLVDRLKGLMGGQATPAPGGDLATSNARRPTSAYMRGGRGISFQNWFPAMRRSQDEIGVSWQAATARAVDAIHNSGWLAGAIDQAVANTVGTGLRLKPQPETELIGMSKDEARDWNKLVERRWDLWAGNPMECDIEGRRTFGEMQAAAFQHWLATGEILAEVAWKKRPWSNTGTKFRLMSPTRLSRRSSGPDRLVNGVFLDIDGFALGFEIKPHRDEAANIYGQRINALGAYGRPRMVHVFNGPPETCRGITPLAPALQVIRQFDELSDATLAAAIVQTLFAATITSEGTTEEAIEGLLTPRERAEMVRDGVSPMTAYLEMAADFYGDGAMFDNRLNGRVAHLFPEQKLEFHTAEHPSGNYPEFSKMLLREIARCLGLIYESYSGDYSASSYASLNRASAEMFEITKARRRFIVAPASQPFYEAWLEEEIERGTIPFPGGIVGFLNNRLAATRALWRGGAKPIGEEVKLSKAHSTWLGMGVLSEQMICAELGHDYEDVLADRAEAMALRAEYNLPEPVLMGVGGGATSATAEDNGEDDNAH</sequence>
<dbReference type="RefSeq" id="WP_072856226.1">
    <property type="nucleotide sequence ID" value="NZ_FQUE01000002.1"/>
</dbReference>
<gene>
    <name evidence="2" type="ORF">SAMN05444339_10265</name>
</gene>
<dbReference type="Pfam" id="PF05136">
    <property type="entry name" value="Phage_portal_2"/>
    <property type="match status" value="1"/>
</dbReference>
<dbReference type="EMBL" id="FQUE01000002">
    <property type="protein sequence ID" value="SHE78858.1"/>
    <property type="molecule type" value="Genomic_DNA"/>
</dbReference>
<reference evidence="3" key="1">
    <citation type="submission" date="2016-11" db="EMBL/GenBank/DDBJ databases">
        <authorList>
            <person name="Varghese N."/>
            <person name="Submissions S."/>
        </authorList>
    </citation>
    <scope>NUCLEOTIDE SEQUENCE [LARGE SCALE GENOMIC DNA]</scope>
    <source>
        <strain evidence="3">DSM 29326</strain>
    </source>
</reference>
<accession>A0A1M4WC61</accession>
<evidence type="ECO:0000313" key="2">
    <source>
        <dbReference type="EMBL" id="SHE78858.1"/>
    </source>
</evidence>
<dbReference type="Proteomes" id="UP000183987">
    <property type="component" value="Unassembled WGS sequence"/>
</dbReference>
<organism evidence="2 3">
    <name type="scientific">Loktanella atrilutea</name>
    <dbReference type="NCBI Taxonomy" id="366533"/>
    <lineage>
        <taxon>Bacteria</taxon>
        <taxon>Pseudomonadati</taxon>
        <taxon>Pseudomonadota</taxon>
        <taxon>Alphaproteobacteria</taxon>
        <taxon>Rhodobacterales</taxon>
        <taxon>Roseobacteraceae</taxon>
        <taxon>Loktanella</taxon>
    </lineage>
</organism>
<proteinExistence type="predicted"/>
<dbReference type="AlphaFoldDB" id="A0A1M4WC61"/>
<evidence type="ECO:0000313" key="3">
    <source>
        <dbReference type="Proteomes" id="UP000183987"/>
    </source>
</evidence>
<keyword evidence="3" id="KW-1185">Reference proteome</keyword>
<protein>
    <submittedName>
        <fullName evidence="2">Phage portal protein, lambda family</fullName>
    </submittedName>
</protein>
<name>A0A1M4WC61_LOKAT</name>
<dbReference type="InterPro" id="IPR006429">
    <property type="entry name" value="Phage_lambda_portal"/>
</dbReference>
<feature type="region of interest" description="Disordered" evidence="1">
    <location>
        <begin position="8"/>
        <end position="29"/>
    </location>
</feature>
<dbReference type="STRING" id="366533.SAMN05444339_10265"/>
<dbReference type="NCBIfam" id="TIGR01539">
    <property type="entry name" value="portal_lambda"/>
    <property type="match status" value="1"/>
</dbReference>
<dbReference type="GO" id="GO:0005198">
    <property type="term" value="F:structural molecule activity"/>
    <property type="evidence" value="ECO:0007669"/>
    <property type="project" value="InterPro"/>
</dbReference>
<dbReference type="GO" id="GO:0019068">
    <property type="term" value="P:virion assembly"/>
    <property type="evidence" value="ECO:0007669"/>
    <property type="project" value="InterPro"/>
</dbReference>
<evidence type="ECO:0000256" key="1">
    <source>
        <dbReference type="SAM" id="MobiDB-lite"/>
    </source>
</evidence>